<protein>
    <submittedName>
        <fullName evidence="2">Uncharacterized protein</fullName>
    </submittedName>
</protein>
<dbReference type="Proteomes" id="UP000663864">
    <property type="component" value="Unassembled WGS sequence"/>
</dbReference>
<accession>A0A815M9Z4</accession>
<proteinExistence type="predicted"/>
<reference evidence="2" key="1">
    <citation type="submission" date="2021-02" db="EMBL/GenBank/DDBJ databases">
        <authorList>
            <person name="Nowell W R."/>
        </authorList>
    </citation>
    <scope>NUCLEOTIDE SEQUENCE</scope>
</reference>
<name>A0A815M9Z4_9BILA</name>
<feature type="region of interest" description="Disordered" evidence="1">
    <location>
        <begin position="1"/>
        <end position="99"/>
    </location>
</feature>
<comment type="caution">
    <text evidence="2">The sequence shown here is derived from an EMBL/GenBank/DDBJ whole genome shotgun (WGS) entry which is preliminary data.</text>
</comment>
<evidence type="ECO:0000313" key="2">
    <source>
        <dbReference type="EMBL" id="CAF1419663.1"/>
    </source>
</evidence>
<dbReference type="AlphaFoldDB" id="A0A815M9Z4"/>
<evidence type="ECO:0000256" key="1">
    <source>
        <dbReference type="SAM" id="MobiDB-lite"/>
    </source>
</evidence>
<gene>
    <name evidence="2" type="ORF">ZHD862_LOCUS33898</name>
</gene>
<feature type="compositionally biased region" description="Basic and acidic residues" evidence="1">
    <location>
        <begin position="13"/>
        <end position="26"/>
    </location>
</feature>
<sequence>MRKQKKLINLTEAIKDTTDEETHGISDADDVSESSDQQNENNDDFDDVSSTADPSFDDDETSHNNTDNEGDNNDDGSRQVEDLYYNPKSRKWKDSDEDN</sequence>
<dbReference type="EMBL" id="CAJNOT010004173">
    <property type="protein sequence ID" value="CAF1419663.1"/>
    <property type="molecule type" value="Genomic_DNA"/>
</dbReference>
<evidence type="ECO:0000313" key="3">
    <source>
        <dbReference type="Proteomes" id="UP000663864"/>
    </source>
</evidence>
<organism evidence="2 3">
    <name type="scientific">Rotaria sordida</name>
    <dbReference type="NCBI Taxonomy" id="392033"/>
    <lineage>
        <taxon>Eukaryota</taxon>
        <taxon>Metazoa</taxon>
        <taxon>Spiralia</taxon>
        <taxon>Gnathifera</taxon>
        <taxon>Rotifera</taxon>
        <taxon>Eurotatoria</taxon>
        <taxon>Bdelloidea</taxon>
        <taxon>Philodinida</taxon>
        <taxon>Philodinidae</taxon>
        <taxon>Rotaria</taxon>
    </lineage>
</organism>